<feature type="compositionally biased region" description="Basic and acidic residues" evidence="6">
    <location>
        <begin position="1010"/>
        <end position="1028"/>
    </location>
</feature>
<evidence type="ECO:0000259" key="10">
    <source>
        <dbReference type="PROSITE" id="PS51293"/>
    </source>
</evidence>
<keyword evidence="3" id="KW-0862">Zinc</keyword>
<dbReference type="SUPFAM" id="SSF46689">
    <property type="entry name" value="Homeodomain-like"/>
    <property type="match status" value="1"/>
</dbReference>
<feature type="region of interest" description="Disordered" evidence="6">
    <location>
        <begin position="992"/>
        <end position="1062"/>
    </location>
</feature>
<feature type="compositionally biased region" description="Polar residues" evidence="6">
    <location>
        <begin position="294"/>
        <end position="303"/>
    </location>
</feature>
<dbReference type="SMART" id="SM00439">
    <property type="entry name" value="BAH"/>
    <property type="match status" value="1"/>
</dbReference>
<feature type="compositionally biased region" description="Low complexity" evidence="6">
    <location>
        <begin position="69"/>
        <end position="100"/>
    </location>
</feature>
<dbReference type="InterPro" id="IPR019787">
    <property type="entry name" value="Znf_PHD-finger"/>
</dbReference>
<evidence type="ECO:0000313" key="12">
    <source>
        <dbReference type="EMBL" id="KAK0673267.1"/>
    </source>
</evidence>
<evidence type="ECO:0000313" key="13">
    <source>
        <dbReference type="Proteomes" id="UP001174997"/>
    </source>
</evidence>
<dbReference type="Gene3D" id="2.30.30.490">
    <property type="match status" value="1"/>
</dbReference>
<sequence length="1786" mass="196293">MAQKSGVKQQQQSEDQAQSAVSTSSATPSSSSAKDGAGATVANSNTNLGGPVSSTSTVHFPPPTMANLANASRSSSSTASTTKSESPQPMEKSSAAAAAKDAGEKASPYGTRSRNRTGAARPNYAEDRDIDMDLFEHTSKKDAESKKITSSKQHHQEPPIPQDAGATSSSLSQAPPATANAGQTAPRSGNASSRKPLPDESRQTANTTTTTTTNGTKESHPTPSSSTTSANTANKTNGNSSSNSHKGKKRKATSAAAPAADASTPSGSQTPSGTNGTSHSLLAAAVHQRLAGTASRSMDSGSATPGAPGYGETNMLTFENCKSRPTKDGKMIADDGTVLQKEDHVYLVCEPPGEPYYIGRIMEFLHVKNDTSLPIDAIRVNWYYRPKDIGRKVQDTRLVFATMHSDISPLTSLRGKCQIRHKAEIKDLAAYKRAPDCFWYEKLYDRYIQKNYEVIPTKQVINVPEHVKKVLDEHWKYVLTEQGRGKELTSAVKTCKRCVTYCANNDSVDCAVCQHTYHMNCVKPPLLKKPSRGFAWSCAACSRAHERKLEGRNTPGLADGGRDGEDDELLDDEDEEMAGVDGVQTGRTSRTSPASDETRQPPTAEQIYHASLWPYRYFGMHCKVEDALDLDDRIFPRASTRLGLKHQAVVGPWPGRPVEYVKPLEFKKSGKGNNKFTKEQQALLEAERIEKEKRPKWVQDTPQGYIERGGDDTVTTLWKEPAKVGKEMPDAAIDDYMDTARSMAVSLGVPKHSTNLQDVARDLLFKFDFNAEKALKTLPKVPKEEFKEPDLTPAEQKKFEEGVAKYGSELHLVMKHVKTLKPSTVVRYYYTWKKTDRGKQVWGNFSGRKGKKDAKKAEAAANKLADDVADVHDDSAFDTEKAKEKKRGFLCKFCGTKHSRQWRRAPAAAVSAVTENGGRGANKDKKDQYIQALCRRCAELWRRYAIQWEDVDEVAKKVAQTGGRGWRKKVDEDLHKELLAADEMANNIRYRTPDPVATASPARSFSAQPTDKEPPRKKLKSIPDKDVDQTASESGSVVNAPISKKKEKAVEKLPPPPPPVPEMPKPRTLPCAICHEMEPMGNQHLCCRECRLTVHRSCYGVLDNRPPGKWTCDMCANDKNPQVAIDYKCVLCPHEYTHHDFVEPPKISHKKKTEKERERDRMERENAQKAADFYRKKQEEMNRPVNPREPLKCTTDNNWVHVTCAVWTPEVKFGSAKALYPAEGIPTIPRAKFAEICKACKRDGGACVSCHQCRASVHVECAHQAGYALGFDITPVKGSRRDQHNIVSINGDTGIMSAVIYCKEHLPTKTGIYRMHDIVAENGTTALQLYVQNFKQADTALKGCAKKANQIAVTSKVSTSPSAPSHHSNRRASLINSSISHILNGDTPMEDAPSMQHNGKICLTCATDVSPKWHPIDQEQERGLTNGYFGNLGSEAQKFVEQRSFQCHKCKKLGRQPNPHPQLKREPTPPPEPVRQASQAPPAVVPIGGPTEPRHSSIGSYRTWSPPPMHSVSGPPPAIQPPPQLQAPLPGPTAPQLVPPPVAVQSQAVQPPPLPPAMVPRGLPVQPPPPEYAPANRGYSDWPRASAHPNNMSPLLNHTRENHHRENHHRENHHRENHHRENHHRENHHRGPTPPPMGMPPLAPPPNHLRPPPIQTMSHGPPPPPGPPTHNGIMHSPYMNGAGLNGGGSSPPRRTSGPHQPPPVMNGYPHHVEHMRPPQHHLMEPQPQPNYLRQGGGGPHWGVGQGMHHSPPPLREPSLPPPPPVSRETRAPSGASASPSLRNLLS</sequence>
<evidence type="ECO:0000256" key="1">
    <source>
        <dbReference type="ARBA" id="ARBA00022723"/>
    </source>
</evidence>
<feature type="compositionally biased region" description="Polar residues" evidence="6">
    <location>
        <begin position="165"/>
        <end position="193"/>
    </location>
</feature>
<feature type="compositionally biased region" description="Basic and acidic residues" evidence="6">
    <location>
        <begin position="134"/>
        <end position="147"/>
    </location>
</feature>
<dbReference type="GO" id="GO:0048189">
    <property type="term" value="C:Lid2 complex"/>
    <property type="evidence" value="ECO:0007669"/>
    <property type="project" value="TreeGrafter"/>
</dbReference>
<dbReference type="PROSITE" id="PS51805">
    <property type="entry name" value="EPHD"/>
    <property type="match status" value="1"/>
</dbReference>
<feature type="compositionally biased region" description="Low complexity" evidence="6">
    <location>
        <begin position="253"/>
        <end position="278"/>
    </location>
</feature>
<feature type="compositionally biased region" description="Pro residues" evidence="6">
    <location>
        <begin position="1632"/>
        <end position="1668"/>
    </location>
</feature>
<dbReference type="PROSITE" id="PS51293">
    <property type="entry name" value="SANT"/>
    <property type="match status" value="1"/>
</dbReference>
<feature type="compositionally biased region" description="Basic and acidic residues" evidence="6">
    <location>
        <begin position="1153"/>
        <end position="1167"/>
    </location>
</feature>
<reference evidence="12" key="1">
    <citation type="submission" date="2023-06" db="EMBL/GenBank/DDBJ databases">
        <title>Genome-scale phylogeny and comparative genomics of the fungal order Sordariales.</title>
        <authorList>
            <consortium name="Lawrence Berkeley National Laboratory"/>
            <person name="Hensen N."/>
            <person name="Bonometti L."/>
            <person name="Westerberg I."/>
            <person name="Brannstrom I.O."/>
            <person name="Guillou S."/>
            <person name="Cros-Aarteil S."/>
            <person name="Calhoun S."/>
            <person name="Haridas S."/>
            <person name="Kuo A."/>
            <person name="Mondo S."/>
            <person name="Pangilinan J."/>
            <person name="Riley R."/>
            <person name="Labutti K."/>
            <person name="Andreopoulos B."/>
            <person name="Lipzen A."/>
            <person name="Chen C."/>
            <person name="Yanf M."/>
            <person name="Daum C."/>
            <person name="Ng V."/>
            <person name="Clum A."/>
            <person name="Steindorff A."/>
            <person name="Ohm R."/>
            <person name="Martin F."/>
            <person name="Silar P."/>
            <person name="Natvig D."/>
            <person name="Lalanne C."/>
            <person name="Gautier V."/>
            <person name="Ament-Velasquez S.L."/>
            <person name="Kruys A."/>
            <person name="Hutchinson M.I."/>
            <person name="Powell A.J."/>
            <person name="Barry K."/>
            <person name="Miller A.N."/>
            <person name="Grigoriev I.V."/>
            <person name="Debuchy R."/>
            <person name="Gladieux P."/>
            <person name="Thoren M.H."/>
            <person name="Johannesson H."/>
        </authorList>
    </citation>
    <scope>NUCLEOTIDE SEQUENCE</scope>
    <source>
        <strain evidence="12">CBS 307.81</strain>
    </source>
</reference>
<dbReference type="Pfam" id="PF01426">
    <property type="entry name" value="BAH"/>
    <property type="match status" value="1"/>
</dbReference>
<keyword evidence="13" id="KW-1185">Reference proteome</keyword>
<evidence type="ECO:0000256" key="4">
    <source>
        <dbReference type="ARBA" id="ARBA00023242"/>
    </source>
</evidence>
<evidence type="ECO:0000259" key="9">
    <source>
        <dbReference type="PROSITE" id="PS51156"/>
    </source>
</evidence>
<feature type="compositionally biased region" description="Basic residues" evidence="6">
    <location>
        <begin position="1605"/>
        <end position="1631"/>
    </location>
</feature>
<dbReference type="InterPro" id="IPR001965">
    <property type="entry name" value="Znf_PHD"/>
</dbReference>
<keyword evidence="1" id="KW-0479">Metal-binding</keyword>
<feature type="compositionally biased region" description="Polar residues" evidence="6">
    <location>
        <begin position="1775"/>
        <end position="1786"/>
    </location>
</feature>
<dbReference type="CDD" id="cd15497">
    <property type="entry name" value="PHD1_Snt2p_like"/>
    <property type="match status" value="1"/>
</dbReference>
<dbReference type="GO" id="GO:0036205">
    <property type="term" value="P:histone catabolic process"/>
    <property type="evidence" value="ECO:0007669"/>
    <property type="project" value="TreeGrafter"/>
</dbReference>
<feature type="domain" description="SANT" evidence="10">
    <location>
        <begin position="792"/>
        <end position="837"/>
    </location>
</feature>
<feature type="domain" description="PHD-type" evidence="11">
    <location>
        <begin position="1174"/>
        <end position="1306"/>
    </location>
</feature>
<dbReference type="InterPro" id="IPR009057">
    <property type="entry name" value="Homeodomain-like_sf"/>
</dbReference>
<dbReference type="Pfam" id="PF13832">
    <property type="entry name" value="zf-HC5HC2H_2"/>
    <property type="match status" value="1"/>
</dbReference>
<evidence type="ECO:0000259" key="7">
    <source>
        <dbReference type="PROSITE" id="PS50016"/>
    </source>
</evidence>
<dbReference type="GO" id="GO:0008270">
    <property type="term" value="F:zinc ion binding"/>
    <property type="evidence" value="ECO:0007669"/>
    <property type="project" value="UniProtKB-KW"/>
</dbReference>
<dbReference type="Pfam" id="PF13831">
    <property type="entry name" value="PHD_2"/>
    <property type="match status" value="1"/>
</dbReference>
<name>A0AA39ZM30_9PEZI</name>
<dbReference type="Pfam" id="PF00628">
    <property type="entry name" value="PHD"/>
    <property type="match status" value="1"/>
</dbReference>
<feature type="region of interest" description="Disordered" evidence="6">
    <location>
        <begin position="1"/>
        <end position="314"/>
    </location>
</feature>
<feature type="domain" description="BAH" evidence="8">
    <location>
        <begin position="337"/>
        <end position="455"/>
    </location>
</feature>
<dbReference type="InterPro" id="IPR034732">
    <property type="entry name" value="EPHD"/>
</dbReference>
<dbReference type="SMART" id="SM00249">
    <property type="entry name" value="PHD"/>
    <property type="match status" value="3"/>
</dbReference>
<organism evidence="12 13">
    <name type="scientific">Cercophora samala</name>
    <dbReference type="NCBI Taxonomy" id="330535"/>
    <lineage>
        <taxon>Eukaryota</taxon>
        <taxon>Fungi</taxon>
        <taxon>Dikarya</taxon>
        <taxon>Ascomycota</taxon>
        <taxon>Pezizomycotina</taxon>
        <taxon>Sordariomycetes</taxon>
        <taxon>Sordariomycetidae</taxon>
        <taxon>Sordariales</taxon>
        <taxon>Lasiosphaeriaceae</taxon>
        <taxon>Cercophora</taxon>
    </lineage>
</organism>
<feature type="region of interest" description="Disordered" evidence="6">
    <location>
        <begin position="1451"/>
        <end position="1786"/>
    </location>
</feature>
<feature type="region of interest" description="Disordered" evidence="6">
    <location>
        <begin position="1146"/>
        <end position="1167"/>
    </location>
</feature>
<dbReference type="GO" id="GO:0004842">
    <property type="term" value="F:ubiquitin-protein transferase activity"/>
    <property type="evidence" value="ECO:0007669"/>
    <property type="project" value="TreeGrafter"/>
</dbReference>
<feature type="compositionally biased region" description="Polar residues" evidence="6">
    <location>
        <begin position="41"/>
        <end position="58"/>
    </location>
</feature>
<feature type="compositionally biased region" description="Pro residues" evidence="6">
    <location>
        <begin position="1053"/>
        <end position="1062"/>
    </location>
</feature>
<protein>
    <submittedName>
        <fullName evidence="12">Uncharacterized protein</fullName>
    </submittedName>
</protein>
<feature type="domain" description="PHD-type" evidence="7">
    <location>
        <begin position="492"/>
        <end position="544"/>
    </location>
</feature>
<feature type="domain" description="ELM2" evidence="9">
    <location>
        <begin position="638"/>
        <end position="782"/>
    </location>
</feature>
<evidence type="ECO:0000256" key="2">
    <source>
        <dbReference type="ARBA" id="ARBA00022771"/>
    </source>
</evidence>
<dbReference type="Gene3D" id="1.10.10.60">
    <property type="entry name" value="Homeodomain-like"/>
    <property type="match status" value="1"/>
</dbReference>
<dbReference type="InterPro" id="IPR001025">
    <property type="entry name" value="BAH_dom"/>
</dbReference>
<evidence type="ECO:0000259" key="8">
    <source>
        <dbReference type="PROSITE" id="PS51038"/>
    </source>
</evidence>
<feature type="compositionally biased region" description="Low complexity" evidence="6">
    <location>
        <begin position="9"/>
        <end position="33"/>
    </location>
</feature>
<dbReference type="EMBL" id="JAULSY010000007">
    <property type="protein sequence ID" value="KAK0673267.1"/>
    <property type="molecule type" value="Genomic_DNA"/>
</dbReference>
<dbReference type="PROSITE" id="PS51156">
    <property type="entry name" value="ELM2"/>
    <property type="match status" value="1"/>
</dbReference>
<dbReference type="InterPro" id="IPR029617">
    <property type="entry name" value="Snt2"/>
</dbReference>
<evidence type="ECO:0000256" key="5">
    <source>
        <dbReference type="PROSITE-ProRule" id="PRU00146"/>
    </source>
</evidence>
<accession>A0AA39ZM30</accession>
<dbReference type="PANTHER" id="PTHR47672:SF1">
    <property type="entry name" value="E3 UBIQUITIN-PROTEIN LIGASE SNT2"/>
    <property type="match status" value="1"/>
</dbReference>
<feature type="compositionally biased region" description="Pro residues" evidence="6">
    <location>
        <begin position="1505"/>
        <end position="1542"/>
    </location>
</feature>
<evidence type="ECO:0000256" key="6">
    <source>
        <dbReference type="SAM" id="MobiDB-lite"/>
    </source>
</evidence>
<proteinExistence type="predicted"/>
<feature type="region of interest" description="Disordered" evidence="6">
    <location>
        <begin position="576"/>
        <end position="603"/>
    </location>
</feature>
<comment type="caution">
    <text evidence="12">The sequence shown here is derived from an EMBL/GenBank/DDBJ whole genome shotgun (WGS) entry which is preliminary data.</text>
</comment>
<feature type="compositionally biased region" description="Low complexity" evidence="6">
    <location>
        <begin position="204"/>
        <end position="244"/>
    </location>
</feature>
<dbReference type="FunFam" id="3.30.40.10:FF:000899">
    <property type="entry name" value="PHD finger and BAH domain-containing protein"/>
    <property type="match status" value="1"/>
</dbReference>
<dbReference type="InterPro" id="IPR011011">
    <property type="entry name" value="Znf_FYVE_PHD"/>
</dbReference>
<dbReference type="SUPFAM" id="SSF57903">
    <property type="entry name" value="FYVE/PHD zinc finger"/>
    <property type="match status" value="2"/>
</dbReference>
<dbReference type="PROSITE" id="PS51038">
    <property type="entry name" value="BAH"/>
    <property type="match status" value="1"/>
</dbReference>
<dbReference type="SMART" id="SM00717">
    <property type="entry name" value="SANT"/>
    <property type="match status" value="1"/>
</dbReference>
<feature type="compositionally biased region" description="Polar residues" evidence="6">
    <location>
        <begin position="585"/>
        <end position="603"/>
    </location>
</feature>
<dbReference type="FunFam" id="1.10.10.60:FF:000377">
    <property type="entry name" value="DNA-binding E3 ubiquitin-protein ligase"/>
    <property type="match status" value="1"/>
</dbReference>
<dbReference type="PROSITE" id="PS50016">
    <property type="entry name" value="ZF_PHD_2"/>
    <property type="match status" value="2"/>
</dbReference>
<gene>
    <name evidence="12" type="ORF">QBC41DRAFT_298763</name>
</gene>
<dbReference type="PANTHER" id="PTHR47672">
    <property type="entry name" value="E3 UBIQUITIN-PROTEIN LIGASE SNT2"/>
    <property type="match status" value="1"/>
</dbReference>
<evidence type="ECO:0000259" key="11">
    <source>
        <dbReference type="PROSITE" id="PS51805"/>
    </source>
</evidence>
<dbReference type="GO" id="GO:0003682">
    <property type="term" value="F:chromatin binding"/>
    <property type="evidence" value="ECO:0007669"/>
    <property type="project" value="InterPro"/>
</dbReference>
<dbReference type="InterPro" id="IPR000949">
    <property type="entry name" value="ELM2_dom"/>
</dbReference>
<feature type="compositionally biased region" description="Gly residues" evidence="6">
    <location>
        <begin position="1734"/>
        <end position="1745"/>
    </location>
</feature>
<keyword evidence="4" id="KW-0539">Nucleus</keyword>
<dbReference type="InterPro" id="IPR013083">
    <property type="entry name" value="Znf_RING/FYVE/PHD"/>
</dbReference>
<feature type="compositionally biased region" description="Pro residues" evidence="6">
    <location>
        <begin position="1750"/>
        <end position="1765"/>
    </location>
</feature>
<dbReference type="Gene3D" id="3.30.40.10">
    <property type="entry name" value="Zinc/RING finger domain, C3HC4 (zinc finger)"/>
    <property type="match status" value="2"/>
</dbReference>
<feature type="domain" description="PHD-type" evidence="7">
    <location>
        <begin position="1068"/>
        <end position="1118"/>
    </location>
</feature>
<keyword evidence="2 5" id="KW-0863">Zinc-finger</keyword>
<dbReference type="InterPro" id="IPR001005">
    <property type="entry name" value="SANT/Myb"/>
</dbReference>
<dbReference type="Proteomes" id="UP001174997">
    <property type="component" value="Unassembled WGS sequence"/>
</dbReference>
<dbReference type="InterPro" id="IPR043151">
    <property type="entry name" value="BAH_sf"/>
</dbReference>
<dbReference type="InterPro" id="IPR017884">
    <property type="entry name" value="SANT_dom"/>
</dbReference>
<evidence type="ECO:0000256" key="3">
    <source>
        <dbReference type="ARBA" id="ARBA00022833"/>
    </source>
</evidence>
<dbReference type="FunFam" id="2.30.30.490:FF:000018">
    <property type="entry name" value="Lid2 complex component snt2"/>
    <property type="match status" value="1"/>
</dbReference>
<dbReference type="CDD" id="cd15489">
    <property type="entry name" value="PHD_SF"/>
    <property type="match status" value="1"/>
</dbReference>